<keyword evidence="3" id="KW-0238">DNA-binding</keyword>
<evidence type="ECO:0000256" key="4">
    <source>
        <dbReference type="SAM" id="Coils"/>
    </source>
</evidence>
<gene>
    <name evidence="6" type="ORF">CJ192_08045</name>
</gene>
<dbReference type="CDD" id="cd17278">
    <property type="entry name" value="RMtype1_S_LdeBORF1052P-TRD2-CR2"/>
    <property type="match status" value="1"/>
</dbReference>
<keyword evidence="6" id="KW-0255">Endonuclease</keyword>
<dbReference type="Proteomes" id="UP000235658">
    <property type="component" value="Unassembled WGS sequence"/>
</dbReference>
<dbReference type="EMBL" id="PNHP01000006">
    <property type="protein sequence ID" value="PMC80913.1"/>
    <property type="molecule type" value="Genomic_DNA"/>
</dbReference>
<comment type="caution">
    <text evidence="6">The sequence shown here is derived from an EMBL/GenBank/DDBJ whole genome shotgun (WGS) entry which is preliminary data.</text>
</comment>
<dbReference type="GO" id="GO:0004519">
    <property type="term" value="F:endonuclease activity"/>
    <property type="evidence" value="ECO:0007669"/>
    <property type="project" value="UniProtKB-KW"/>
</dbReference>
<dbReference type="GO" id="GO:0009307">
    <property type="term" value="P:DNA restriction-modification system"/>
    <property type="evidence" value="ECO:0007669"/>
    <property type="project" value="UniProtKB-KW"/>
</dbReference>
<evidence type="ECO:0000256" key="2">
    <source>
        <dbReference type="ARBA" id="ARBA00022747"/>
    </source>
</evidence>
<evidence type="ECO:0000259" key="5">
    <source>
        <dbReference type="Pfam" id="PF01420"/>
    </source>
</evidence>
<dbReference type="InterPro" id="IPR044946">
    <property type="entry name" value="Restrct_endonuc_typeI_TRD_sf"/>
</dbReference>
<dbReference type="GeneID" id="84579132"/>
<evidence type="ECO:0000256" key="1">
    <source>
        <dbReference type="ARBA" id="ARBA00010923"/>
    </source>
</evidence>
<reference evidence="6 7" key="1">
    <citation type="submission" date="2017-09" db="EMBL/GenBank/DDBJ databases">
        <title>Bacterial strain isolated from the female urinary microbiota.</title>
        <authorList>
            <person name="Thomas-White K."/>
            <person name="Kumar N."/>
            <person name="Forster S."/>
            <person name="Putonti C."/>
            <person name="Lawley T."/>
            <person name="Wolfe A.J."/>
        </authorList>
    </citation>
    <scope>NUCLEOTIDE SEQUENCE [LARGE SCALE GENOMIC DNA]</scope>
    <source>
        <strain evidence="6 7">UMB0204</strain>
    </source>
</reference>
<keyword evidence="6" id="KW-0378">Hydrolase</keyword>
<dbReference type="AlphaFoldDB" id="A0A2N6UH58"/>
<organism evidence="6 7">
    <name type="scientific">Anaerococcus hydrogenalis</name>
    <dbReference type="NCBI Taxonomy" id="33029"/>
    <lineage>
        <taxon>Bacteria</taxon>
        <taxon>Bacillati</taxon>
        <taxon>Bacillota</taxon>
        <taxon>Tissierellia</taxon>
        <taxon>Tissierellales</taxon>
        <taxon>Peptoniphilaceae</taxon>
        <taxon>Anaerococcus</taxon>
    </lineage>
</organism>
<evidence type="ECO:0000313" key="6">
    <source>
        <dbReference type="EMBL" id="PMC80913.1"/>
    </source>
</evidence>
<feature type="domain" description="Type I restriction modification DNA specificity" evidence="5">
    <location>
        <begin position="15"/>
        <end position="190"/>
    </location>
</feature>
<keyword evidence="4" id="KW-0175">Coiled coil</keyword>
<proteinExistence type="inferred from homology"/>
<dbReference type="PANTHER" id="PTHR30408">
    <property type="entry name" value="TYPE-1 RESTRICTION ENZYME ECOKI SPECIFICITY PROTEIN"/>
    <property type="match status" value="1"/>
</dbReference>
<protein>
    <submittedName>
        <fullName evidence="6">Restriction endonuclease subunit S</fullName>
    </submittedName>
</protein>
<dbReference type="Gene3D" id="3.90.220.20">
    <property type="entry name" value="DNA methylase specificity domains"/>
    <property type="match status" value="2"/>
</dbReference>
<evidence type="ECO:0000313" key="7">
    <source>
        <dbReference type="Proteomes" id="UP000235658"/>
    </source>
</evidence>
<comment type="similarity">
    <text evidence="1">Belongs to the type-I restriction system S methylase family.</text>
</comment>
<name>A0A2N6UH58_9FIRM</name>
<sequence>MRKVPELRFAGFDGEWEEKKLSKIAKFSKGKGYSKNDLSNGKYPIYLYGQMYTNYKSQINEIETYTDSIKVNSILSKGNEVLIPSSGETAEDLARASHMNISNVLLGGDLNIIEPIDGVNSHFLALELSNGSVKRSLSKKAQGKSVVHLYNSDIKNQKINYTKFEEQEKIGYLFKKLDSLIEIQEGKVAKMEDFKKSMLQKMFPKKDELVPEFRFDGFDSNWFVSRLGEVTSLRGGYAFKSQNYIENGIPILRISNINSNGTTNEDYVYHTEILNDDNISLDNGAIVLAMSGATTGKISILKTQGKVYQNQRVGYFTKSDRIDYLYLSVILRSHLFTSQLDKILIAGAQPNISSKDVEDFSFKFPSLAEQAKIGQFFKNLDSQIENEEKLLESYKMMKKSLLQKMFV</sequence>
<dbReference type="GO" id="GO:0003677">
    <property type="term" value="F:DNA binding"/>
    <property type="evidence" value="ECO:0007669"/>
    <property type="project" value="UniProtKB-KW"/>
</dbReference>
<dbReference type="InterPro" id="IPR052021">
    <property type="entry name" value="Type-I_RS_S_subunit"/>
</dbReference>
<dbReference type="SUPFAM" id="SSF116734">
    <property type="entry name" value="DNA methylase specificity domain"/>
    <property type="match status" value="2"/>
</dbReference>
<keyword evidence="6" id="KW-0540">Nuclease</keyword>
<accession>A0A2N6UH58</accession>
<evidence type="ECO:0000256" key="3">
    <source>
        <dbReference type="ARBA" id="ARBA00023125"/>
    </source>
</evidence>
<dbReference type="InterPro" id="IPR000055">
    <property type="entry name" value="Restrct_endonuc_typeI_TRD"/>
</dbReference>
<keyword evidence="2" id="KW-0680">Restriction system</keyword>
<dbReference type="RefSeq" id="WP_102198418.1">
    <property type="nucleotide sequence ID" value="NZ_PNHP01000006.1"/>
</dbReference>
<dbReference type="Pfam" id="PF01420">
    <property type="entry name" value="Methylase_S"/>
    <property type="match status" value="2"/>
</dbReference>
<feature type="domain" description="Type I restriction modification DNA specificity" evidence="5">
    <location>
        <begin position="220"/>
        <end position="392"/>
    </location>
</feature>
<feature type="coiled-coil region" evidence="4">
    <location>
        <begin position="377"/>
        <end position="404"/>
    </location>
</feature>
<dbReference type="PANTHER" id="PTHR30408:SF12">
    <property type="entry name" value="TYPE I RESTRICTION ENZYME MJAVIII SPECIFICITY SUBUNIT"/>
    <property type="match status" value="1"/>
</dbReference>